<sequence>MSVGTASHICAAAPGGPRYDEKMTMDERRSVTNGIWMCRNHGTAIDSPDSKFTTELLRTWKKDAETESRKRVLEGTARPVSEEFQDAGDLRVAASADIEVFRRTARWPASSIELALTIEGVNESITTKSLARAVGSLDDLVIVAPPGMGKTTVLLQVAEGLLAEPTGIPMFVSLGDWATDDMELLASILRRPSFRGISEEIFRAAAAEPGVVLLLDGWNELDTAARRRARVQLISLKAELPNLGIIISTRRQSLDVPIEALRVDLLPLNYSQQEEIARDMYGESGVRIVDEAWRTPGIRELVSIPLYLTVLLSLPRGSAFPTTKEELLRRFVEAHEATPEHAEALRAALAGLHDRYLCDLAVRSTSAFAVALSEVEARRSISDTGRLLMAEGQVTTLPQPHDALEALISNHVLLRLGDTPGYSFQHQQFQEWYASHMVQDRMRLASEDPVELKALQAQIFDKPAWEEATLFAVERLARSTDELQKAVCARSVLAALEVDPLLAAEMIYRSSDEIWALVSDDVQRFVRAWHVPGTVDRALRFMLTSGRPEFLAVIWPLVTHEGEQNSLRALRNCRQLRRAVFGGDAAGAIAALPDSPREVLLHEMVMHGDVEGLGLATDLAKMDPHTDVQLSVVSALSFRRADFHIAEILRAVSDATLDQIVRRQILDVEEVADFQCRERLAQAQHRSIEAETDYEKLHRIARTPRDEQLEPELYRILSTMEFERGDRDVSSLAETLRTHYPFVVAKALVARVLEGRSLFHHAAEIVSTGGVVEDDDSLLRIAQDDLGQYSQRASIAAAVLGPRSSAVLLDMLFELEPNRKVNGAWDPEVNKLFYGLEARLALAPAESILEAVQARSAPASVSQMALMAEVLIRCRGEQSSHDRPFSDTVKSCVAGFMEEWAYRMLASGDATRMQTASLVKLATCAPSGQLLPVLQALLDDNLQRLRVFREQAEAERWRPGNAVDEARTPHTHEYARAFRALKLPETRHILYGYLDDLNFGEEATGVLVEHWRLTNEPQPVETRLFGRLDFSDVPARRATRIGNPEETCEEADTIFAVVKRLLEGNSDDQHRLAVALGTRAARLPHGRWSSVVKQLLELALPRARCSLLVNLCLSGEILPLDEVTRGISDTLEDAKLQTWILSQSNGYELKQWLQLLPFTDNALDGFDLLTTLPDSFLQPHMLEDVVFACGSLTEDEGGCCLFRLAVLVPALYGDHSWLRTIFRLATGSLDIAHQLIDLTAHGVFEQKGLDHWFIAREIAGLLEVHADVRGHTYALLADGPTTPGLVLLATAISEAPDMPGLLLLVRAEISTGRNFAGYRAVEYVATERIPSRDWSGGFEILPAPVAELRRDLLAMCTDGGPSDVAARYLREIDEIRDIHGLPEDEPRHPNFASGVSWPLLSARRPAEGVTDASPTT</sequence>
<dbReference type="InterPro" id="IPR054732">
    <property type="entry name" value="NCAB2"/>
</dbReference>
<evidence type="ECO:0000313" key="2">
    <source>
        <dbReference type="EMBL" id="MBU4636281.1"/>
    </source>
</evidence>
<dbReference type="Proteomes" id="UP000787568">
    <property type="component" value="Unassembled WGS sequence"/>
</dbReference>
<accession>A0AAJ0ZPU4</accession>
<protein>
    <recommendedName>
        <fullName evidence="1">NACHT C-terminal Alpha/Beta 2 domain-containing protein</fullName>
    </recommendedName>
</protein>
<reference evidence="2" key="1">
    <citation type="submission" date="2020-12" db="EMBL/GenBank/DDBJ databases">
        <title>Generalized mutagenesis with transposon Tn5. A laboratory procedure for the identification of genes responsible for a bacterial phenotype and its regulation, illustrated with phenazine production in Pseudomonas chlororaphis.</title>
        <authorList>
            <person name="Muzio F."/>
            <person name="Sobrero P."/>
            <person name="Agaras B."/>
            <person name="Valverde C."/>
        </authorList>
    </citation>
    <scope>NUCLEOTIDE SEQUENCE</scope>
    <source>
        <strain evidence="2">SMMP3</strain>
    </source>
</reference>
<evidence type="ECO:0000313" key="3">
    <source>
        <dbReference type="Proteomes" id="UP000787568"/>
    </source>
</evidence>
<proteinExistence type="predicted"/>
<dbReference type="Pfam" id="PF22726">
    <property type="entry name" value="NCAB2"/>
    <property type="match status" value="1"/>
</dbReference>
<name>A0AAJ0ZPU4_9PSED</name>
<gene>
    <name evidence="2" type="ORF">I8747_26055</name>
</gene>
<evidence type="ECO:0000259" key="1">
    <source>
        <dbReference type="Pfam" id="PF22726"/>
    </source>
</evidence>
<dbReference type="RefSeq" id="WP_216311383.1">
    <property type="nucleotide sequence ID" value="NZ_JAEEFW010000009.1"/>
</dbReference>
<comment type="caution">
    <text evidence="2">The sequence shown here is derived from an EMBL/GenBank/DDBJ whole genome shotgun (WGS) entry which is preliminary data.</text>
</comment>
<dbReference type="EMBL" id="JAEEFW010000009">
    <property type="protein sequence ID" value="MBU4636281.1"/>
    <property type="molecule type" value="Genomic_DNA"/>
</dbReference>
<feature type="domain" description="NACHT C-terminal Alpha/Beta 2" evidence="1">
    <location>
        <begin position="1322"/>
        <end position="1398"/>
    </location>
</feature>
<organism evidence="2 3">
    <name type="scientific">Pseudomonas chlororaphis subsp. aurantiaca</name>
    <dbReference type="NCBI Taxonomy" id="86192"/>
    <lineage>
        <taxon>Bacteria</taxon>
        <taxon>Pseudomonadati</taxon>
        <taxon>Pseudomonadota</taxon>
        <taxon>Gammaproteobacteria</taxon>
        <taxon>Pseudomonadales</taxon>
        <taxon>Pseudomonadaceae</taxon>
        <taxon>Pseudomonas</taxon>
    </lineage>
</organism>